<evidence type="ECO:0000256" key="2">
    <source>
        <dbReference type="ARBA" id="ARBA00009347"/>
    </source>
</evidence>
<evidence type="ECO:0000256" key="3">
    <source>
        <dbReference type="ARBA" id="ARBA00022630"/>
    </source>
</evidence>
<dbReference type="InterPro" id="IPR036250">
    <property type="entry name" value="AcylCo_DH-like_C"/>
</dbReference>
<comment type="cofactor">
    <cofactor evidence="1 6">
        <name>FAD</name>
        <dbReference type="ChEBI" id="CHEBI:57692"/>
    </cofactor>
</comment>
<evidence type="ECO:0000259" key="7">
    <source>
        <dbReference type="Pfam" id="PF00441"/>
    </source>
</evidence>
<gene>
    <name evidence="10" type="ORF">FrCorBMG51_03935</name>
</gene>
<feature type="domain" description="Acyl-CoA dehydrogenase/oxidase N-terminal" evidence="9">
    <location>
        <begin position="51"/>
        <end position="139"/>
    </location>
</feature>
<organism evidence="10 11">
    <name type="scientific">Protofrankia coriariae</name>
    <dbReference type="NCBI Taxonomy" id="1562887"/>
    <lineage>
        <taxon>Bacteria</taxon>
        <taxon>Bacillati</taxon>
        <taxon>Actinomycetota</taxon>
        <taxon>Actinomycetes</taxon>
        <taxon>Frankiales</taxon>
        <taxon>Frankiaceae</taxon>
        <taxon>Protofrankia</taxon>
    </lineage>
</organism>
<evidence type="ECO:0000313" key="10">
    <source>
        <dbReference type="EMBL" id="KLL12552.1"/>
    </source>
</evidence>
<dbReference type="InterPro" id="IPR009075">
    <property type="entry name" value="AcylCo_DH/oxidase_C"/>
</dbReference>
<dbReference type="Gene3D" id="2.40.110.10">
    <property type="entry name" value="Butyryl-CoA Dehydrogenase, subunit A, domain 2"/>
    <property type="match status" value="1"/>
</dbReference>
<evidence type="ECO:0000259" key="8">
    <source>
        <dbReference type="Pfam" id="PF02770"/>
    </source>
</evidence>
<dbReference type="PANTHER" id="PTHR43292:SF3">
    <property type="entry name" value="ACYL-COA DEHYDROGENASE FADE29"/>
    <property type="match status" value="1"/>
</dbReference>
<reference evidence="10 11" key="1">
    <citation type="submission" date="2014-12" db="EMBL/GenBank/DDBJ databases">
        <title>Frankia sp. BMG5.1 draft genome.</title>
        <authorList>
            <person name="Gtari M."/>
            <person name="Ghodhbane-Gtari F."/>
            <person name="Nouioui I."/>
            <person name="Ktari A."/>
            <person name="Hezbri K."/>
            <person name="Mimouni W."/>
            <person name="Sbissi I."/>
            <person name="Ayari A."/>
            <person name="Yamanaka T."/>
            <person name="Normand P."/>
            <person name="Tisa L.S."/>
            <person name="Boudabous A."/>
        </authorList>
    </citation>
    <scope>NUCLEOTIDE SEQUENCE [LARGE SCALE GENOMIC DNA]</scope>
    <source>
        <strain evidence="10 11">BMG5.1</strain>
    </source>
</reference>
<accession>A0ABR5F781</accession>
<dbReference type="InterPro" id="IPR013786">
    <property type="entry name" value="AcylCoA_DH/ox_N"/>
</dbReference>
<evidence type="ECO:0000256" key="6">
    <source>
        <dbReference type="RuleBase" id="RU362125"/>
    </source>
</evidence>
<dbReference type="Gene3D" id="1.10.540.10">
    <property type="entry name" value="Acyl-CoA dehydrogenase/oxidase, N-terminal domain"/>
    <property type="match status" value="1"/>
</dbReference>
<feature type="domain" description="Acyl-CoA oxidase/dehydrogenase middle" evidence="8">
    <location>
        <begin position="143"/>
        <end position="237"/>
    </location>
</feature>
<keyword evidence="5 6" id="KW-0560">Oxidoreductase</keyword>
<evidence type="ECO:0000256" key="5">
    <source>
        <dbReference type="ARBA" id="ARBA00023002"/>
    </source>
</evidence>
<protein>
    <submittedName>
        <fullName evidence="10">Acyl-CoA dehydrogenase</fullName>
    </submittedName>
</protein>
<dbReference type="InterPro" id="IPR052161">
    <property type="entry name" value="Mycobact_Acyl-CoA_DH"/>
</dbReference>
<dbReference type="Gene3D" id="1.20.140.10">
    <property type="entry name" value="Butyryl-CoA Dehydrogenase, subunit A, domain 3"/>
    <property type="match status" value="1"/>
</dbReference>
<proteinExistence type="inferred from homology"/>
<dbReference type="SUPFAM" id="SSF47203">
    <property type="entry name" value="Acyl-CoA dehydrogenase C-terminal domain-like"/>
    <property type="match status" value="1"/>
</dbReference>
<comment type="caution">
    <text evidence="10">The sequence shown here is derived from an EMBL/GenBank/DDBJ whole genome shotgun (WGS) entry which is preliminary data.</text>
</comment>
<dbReference type="InterPro" id="IPR037069">
    <property type="entry name" value="AcylCoA_DH/ox_N_sf"/>
</dbReference>
<keyword evidence="3 6" id="KW-0285">Flavoprotein</keyword>
<dbReference type="Pfam" id="PF02770">
    <property type="entry name" value="Acyl-CoA_dh_M"/>
    <property type="match status" value="1"/>
</dbReference>
<dbReference type="Pfam" id="PF00441">
    <property type="entry name" value="Acyl-CoA_dh_1"/>
    <property type="match status" value="1"/>
</dbReference>
<dbReference type="InterPro" id="IPR046373">
    <property type="entry name" value="Acyl-CoA_Oxase/DH_mid-dom_sf"/>
</dbReference>
<evidence type="ECO:0000259" key="9">
    <source>
        <dbReference type="Pfam" id="PF02771"/>
    </source>
</evidence>
<evidence type="ECO:0000256" key="1">
    <source>
        <dbReference type="ARBA" id="ARBA00001974"/>
    </source>
</evidence>
<dbReference type="Proteomes" id="UP000035425">
    <property type="component" value="Unassembled WGS sequence"/>
</dbReference>
<evidence type="ECO:0000256" key="4">
    <source>
        <dbReference type="ARBA" id="ARBA00022827"/>
    </source>
</evidence>
<dbReference type="InterPro" id="IPR009100">
    <property type="entry name" value="AcylCoA_DH/oxidase_NM_dom_sf"/>
</dbReference>
<dbReference type="Pfam" id="PF02771">
    <property type="entry name" value="Acyl-CoA_dh_N"/>
    <property type="match status" value="1"/>
</dbReference>
<dbReference type="PANTHER" id="PTHR43292">
    <property type="entry name" value="ACYL-COA DEHYDROGENASE"/>
    <property type="match status" value="1"/>
</dbReference>
<feature type="domain" description="Acyl-CoA dehydrogenase/oxidase C-terminal" evidence="7">
    <location>
        <begin position="251"/>
        <end position="404"/>
    </location>
</feature>
<dbReference type="InterPro" id="IPR006091">
    <property type="entry name" value="Acyl-CoA_Oxase/DH_mid-dom"/>
</dbReference>
<dbReference type="SUPFAM" id="SSF56645">
    <property type="entry name" value="Acyl-CoA dehydrogenase NM domain-like"/>
    <property type="match status" value="1"/>
</dbReference>
<keyword evidence="4 6" id="KW-0274">FAD</keyword>
<name>A0ABR5F781_9ACTN</name>
<comment type="similarity">
    <text evidence="2 6">Belongs to the acyl-CoA dehydrogenase family.</text>
</comment>
<sequence>MPPGTQPAQLRELLRGWITANAPQGLSDILDWRARVDLPGSVMRAVSEEQHAQAQQHPLFREWEERCLQARLVCPAWPEEYGGRGWEAPEMTVLDEEFFRAGLPRVDRVQGESMVGPSIILHGTDDQKRRLLPSILSGEHRYCQGFSEPGAGSDLASARTRGVIEGDEVVITGQKVWTSRFATANMIFVLCRTDTDAPKHRGLSYVIVPFTPGENGIDARPIRQMTGAEEFAEVFFDGTRARLDNVIGGLGEGWRVVQSTLAFERAAAGRATTMLVQSRERELAALVELARARGRDRDPVVRQQLAWAHTQVRLLRASWERTVSEVAAGREPGPQLSTWKLFWSEYHLKLGALALDIAGTGALLRPEGPGHPVDPWQDAFLVAHSGTVYAGTSEVQRNILGEGVLRLPREPRPAGAR</sequence>
<keyword evidence="11" id="KW-1185">Reference proteome</keyword>
<dbReference type="EMBL" id="JWIO01000004">
    <property type="protein sequence ID" value="KLL12552.1"/>
    <property type="molecule type" value="Genomic_DNA"/>
</dbReference>
<evidence type="ECO:0000313" key="11">
    <source>
        <dbReference type="Proteomes" id="UP000035425"/>
    </source>
</evidence>